<keyword evidence="3 7" id="KW-0732">Signal</keyword>
<comment type="caution">
    <text evidence="10">The sequence shown here is derived from an EMBL/GenBank/DDBJ whole genome shotgun (WGS) entry which is preliminary data.</text>
</comment>
<feature type="region of interest" description="Disordered" evidence="6">
    <location>
        <begin position="189"/>
        <end position="212"/>
    </location>
</feature>
<evidence type="ECO:0000256" key="2">
    <source>
        <dbReference type="ARBA" id="ARBA00022448"/>
    </source>
</evidence>
<keyword evidence="2" id="KW-0813">Transport</keyword>
<keyword evidence="5" id="KW-0472">Membrane</keyword>
<organism evidence="10 12">
    <name type="scientific">Cucumis melo var. makuwa</name>
    <name type="common">Oriental melon</name>
    <dbReference type="NCBI Taxonomy" id="1194695"/>
    <lineage>
        <taxon>Eukaryota</taxon>
        <taxon>Viridiplantae</taxon>
        <taxon>Streptophyta</taxon>
        <taxon>Embryophyta</taxon>
        <taxon>Tracheophyta</taxon>
        <taxon>Spermatophyta</taxon>
        <taxon>Magnoliopsida</taxon>
        <taxon>eudicotyledons</taxon>
        <taxon>Gunneridae</taxon>
        <taxon>Pentapetalae</taxon>
        <taxon>rosids</taxon>
        <taxon>fabids</taxon>
        <taxon>Cucurbitales</taxon>
        <taxon>Cucurbitaceae</taxon>
        <taxon>Benincaseae</taxon>
        <taxon>Cucumis</taxon>
    </lineage>
</organism>
<dbReference type="EMBL" id="SSTE01022979">
    <property type="protein sequence ID" value="KAA0026082.1"/>
    <property type="molecule type" value="Genomic_DNA"/>
</dbReference>
<dbReference type="Proteomes" id="UP000321393">
    <property type="component" value="Unassembled WGS sequence"/>
</dbReference>
<dbReference type="Proteomes" id="UP000321947">
    <property type="component" value="Unassembled WGS sequence"/>
</dbReference>
<dbReference type="PANTHER" id="PTHR23130">
    <property type="entry name" value="CYTOCHROME B561 AND DOMON DOMAIN-CONTAINING PROTEIN"/>
    <property type="match status" value="1"/>
</dbReference>
<dbReference type="CDD" id="cd09629">
    <property type="entry name" value="DOMON_CIL1_like"/>
    <property type="match status" value="1"/>
</dbReference>
<dbReference type="EMBL" id="SSTD01019701">
    <property type="protein sequence ID" value="TYJ96330.1"/>
    <property type="molecule type" value="Genomic_DNA"/>
</dbReference>
<evidence type="ECO:0000256" key="6">
    <source>
        <dbReference type="SAM" id="MobiDB-lite"/>
    </source>
</evidence>
<sequence length="261" mass="27548">MASFSNFFLLLALISSSLSISHSLTCSSQSFPDRTFTNCQDLPYLNAFLHWSYNPRNSSLSIAFLAPPPTTAGWVAWAVNPTATGMAGSQAFLAAFFAKSLTVRTFNITSYNSVRPSPTLSFPFWDLASESSDDLFAIFVTVKVPEKASSLNQVWQVGPSVDSSTGVPAAHEFKSDNLKSRGVLVFEGSAGAPSPAPRPDHGGASTATSPSVVGGVNEAAAAPTPKASGPDKGGVPGIKRRNLGCVVLSWFVFAVWGIFSF</sequence>
<feature type="signal peptide" evidence="7">
    <location>
        <begin position="1"/>
        <end position="19"/>
    </location>
</feature>
<accession>A0A5D3B8Y9</accession>
<evidence type="ECO:0000256" key="4">
    <source>
        <dbReference type="ARBA" id="ARBA00022982"/>
    </source>
</evidence>
<keyword evidence="4" id="KW-0249">Electron transport</keyword>
<evidence type="ECO:0000256" key="7">
    <source>
        <dbReference type="SAM" id="SignalP"/>
    </source>
</evidence>
<evidence type="ECO:0000313" key="9">
    <source>
        <dbReference type="EMBL" id="KAA0026082.1"/>
    </source>
</evidence>
<feature type="domain" description="DOMON" evidence="8">
    <location>
        <begin position="45"/>
        <end position="158"/>
    </location>
</feature>
<reference evidence="11 12" key="1">
    <citation type="submission" date="2019-08" db="EMBL/GenBank/DDBJ databases">
        <title>Draft genome sequences of two oriental melons (Cucumis melo L. var makuwa).</title>
        <authorList>
            <person name="Kwon S.-Y."/>
        </authorList>
    </citation>
    <scope>NUCLEOTIDE SEQUENCE [LARGE SCALE GENOMIC DNA]</scope>
    <source>
        <strain evidence="12">cv. Chang Bougi</strain>
        <strain evidence="11">cv. SW 3</strain>
        <tissue evidence="10">Leaf</tissue>
    </source>
</reference>
<dbReference type="PANTHER" id="PTHR23130:SF157">
    <property type="entry name" value="AUXIN-INDUCED IN ROOT CULTURES PROTEIN 12"/>
    <property type="match status" value="1"/>
</dbReference>
<evidence type="ECO:0000313" key="10">
    <source>
        <dbReference type="EMBL" id="TYJ96330.1"/>
    </source>
</evidence>
<comment type="subcellular location">
    <subcellularLocation>
        <location evidence="1">Membrane</location>
    </subcellularLocation>
</comment>
<proteinExistence type="predicted"/>
<dbReference type="AlphaFoldDB" id="A0A5D3B8Y9"/>
<feature type="chain" id="PRO_5042722919" evidence="7">
    <location>
        <begin position="20"/>
        <end position="261"/>
    </location>
</feature>
<evidence type="ECO:0000313" key="11">
    <source>
        <dbReference type="Proteomes" id="UP000321393"/>
    </source>
</evidence>
<dbReference type="GO" id="GO:0016020">
    <property type="term" value="C:membrane"/>
    <property type="evidence" value="ECO:0007669"/>
    <property type="project" value="UniProtKB-SubCell"/>
</dbReference>
<evidence type="ECO:0000256" key="1">
    <source>
        <dbReference type="ARBA" id="ARBA00004370"/>
    </source>
</evidence>
<dbReference type="Pfam" id="PF04526">
    <property type="entry name" value="DUF568"/>
    <property type="match status" value="1"/>
</dbReference>
<protein>
    <submittedName>
        <fullName evidence="10">Auxin-induced in root cultures protein 12</fullName>
    </submittedName>
</protein>
<evidence type="ECO:0000256" key="3">
    <source>
        <dbReference type="ARBA" id="ARBA00022729"/>
    </source>
</evidence>
<name>A0A5D3B8Y9_CUCMM</name>
<dbReference type="STRING" id="1194695.A0A5D3B8Y9"/>
<evidence type="ECO:0000256" key="5">
    <source>
        <dbReference type="ARBA" id="ARBA00023136"/>
    </source>
</evidence>
<dbReference type="OrthoDB" id="2419613at2759"/>
<dbReference type="InterPro" id="IPR045265">
    <property type="entry name" value="AIR12_DOMON"/>
</dbReference>
<evidence type="ECO:0000259" key="8">
    <source>
        <dbReference type="PROSITE" id="PS50836"/>
    </source>
</evidence>
<gene>
    <name evidence="10" type="ORF">E5676_scaffold1970G00370</name>
    <name evidence="9" type="ORF">E6C27_scaffold19G00130</name>
</gene>
<evidence type="ECO:0000313" key="12">
    <source>
        <dbReference type="Proteomes" id="UP000321947"/>
    </source>
</evidence>
<dbReference type="InterPro" id="IPR005018">
    <property type="entry name" value="DOMON_domain"/>
</dbReference>
<dbReference type="PROSITE" id="PS50836">
    <property type="entry name" value="DOMON"/>
    <property type="match status" value="1"/>
</dbReference>